<dbReference type="PROSITE" id="PS51444">
    <property type="entry name" value="FH2"/>
    <property type="match status" value="1"/>
</dbReference>
<feature type="region of interest" description="Disordered" evidence="6">
    <location>
        <begin position="483"/>
        <end position="509"/>
    </location>
</feature>
<dbReference type="InterPro" id="IPR015425">
    <property type="entry name" value="FH2_Formin"/>
</dbReference>
<feature type="region of interest" description="Disordered" evidence="6">
    <location>
        <begin position="653"/>
        <end position="826"/>
    </location>
</feature>
<keyword evidence="9" id="KW-1185">Reference proteome</keyword>
<feature type="region of interest" description="Disordered" evidence="6">
    <location>
        <begin position="1"/>
        <end position="76"/>
    </location>
</feature>
<evidence type="ECO:0000256" key="4">
    <source>
        <dbReference type="ARBA" id="ARBA00023242"/>
    </source>
</evidence>
<reference evidence="8" key="3">
    <citation type="submission" date="2025-09" db="UniProtKB">
        <authorList>
            <consortium name="Ensembl"/>
        </authorList>
    </citation>
    <scope>IDENTIFICATION</scope>
</reference>
<dbReference type="InterPro" id="IPR042201">
    <property type="entry name" value="FH2_Formin_sf"/>
</dbReference>
<feature type="domain" description="FH2" evidence="7">
    <location>
        <begin position="866"/>
        <end position="1275"/>
    </location>
</feature>
<evidence type="ECO:0000256" key="1">
    <source>
        <dbReference type="ARBA" id="ARBA00004123"/>
    </source>
</evidence>
<dbReference type="Gene3D" id="1.20.58.2220">
    <property type="entry name" value="Formin, FH2 domain"/>
    <property type="match status" value="1"/>
</dbReference>
<comment type="similarity">
    <text evidence="2">Belongs to the formin homology family. Cappuccino subfamily.</text>
</comment>
<dbReference type="SMART" id="SM00498">
    <property type="entry name" value="FH2"/>
    <property type="match status" value="1"/>
</dbReference>
<name>A0A674NKA6_TAKRU</name>
<feature type="region of interest" description="Disordered" evidence="6">
    <location>
        <begin position="342"/>
        <end position="376"/>
    </location>
</feature>
<evidence type="ECO:0000256" key="6">
    <source>
        <dbReference type="SAM" id="MobiDB-lite"/>
    </source>
</evidence>
<reference evidence="8 9" key="1">
    <citation type="journal article" date="2011" name="Genome Biol. Evol.">
        <title>Integration of the genetic map and genome assembly of fugu facilitates insights into distinct features of genome evolution in teleosts and mammals.</title>
        <authorList>
            <person name="Kai W."/>
            <person name="Kikuchi K."/>
            <person name="Tohari S."/>
            <person name="Chew A.K."/>
            <person name="Tay A."/>
            <person name="Fujiwara A."/>
            <person name="Hosoya S."/>
            <person name="Suetake H."/>
            <person name="Naruse K."/>
            <person name="Brenner S."/>
            <person name="Suzuki Y."/>
            <person name="Venkatesh B."/>
        </authorList>
    </citation>
    <scope>NUCLEOTIDE SEQUENCE [LARGE SCALE GENOMIC DNA]</scope>
</reference>
<dbReference type="PANTHER" id="PTHR45725:SF1">
    <property type="entry name" value="DISHEVELLED ASSOCIATED ACTIVATOR OF MORPHOGENESIS, ISOFORM D"/>
    <property type="match status" value="1"/>
</dbReference>
<feature type="compositionally biased region" description="Low complexity" evidence="6">
    <location>
        <begin position="360"/>
        <end position="376"/>
    </location>
</feature>
<evidence type="ECO:0000259" key="7">
    <source>
        <dbReference type="PROSITE" id="PS51444"/>
    </source>
</evidence>
<gene>
    <name evidence="8" type="primary">LOC101063253</name>
</gene>
<proteinExistence type="inferred from homology"/>
<evidence type="ECO:0000256" key="2">
    <source>
        <dbReference type="ARBA" id="ARBA00005271"/>
    </source>
</evidence>
<dbReference type="InterPro" id="IPR051425">
    <property type="entry name" value="Formin_Homology"/>
</dbReference>
<evidence type="ECO:0000256" key="3">
    <source>
        <dbReference type="ARBA" id="ARBA00023054"/>
    </source>
</evidence>
<keyword evidence="4" id="KW-0539">Nucleus</keyword>
<sequence>MGNQEAKQKRANGSCMSVEEGWREGEKKSGKHGVRGAHGTASGKKKNKSDAKSSVFSLRKRKGHLKGKGDAGLGSKDDILSCQHVDLDTKTPDLSADELGQSDTESALTGIKQKGEVRQDLQQISAATDNGGSGNAGNSGSDTDIHSFHSADDHDDLLADIQRVIQLQHQQQKGEMDPQKEEDWKMSLVKAEEMKAEKLTPPEVLDVTPELELGSDALSFLEVATESEQMELTIQHLPLLSEKTREGAEKKEESNWESETSLCVTTGTKDQYALLQPPITIGGAAITPVSIVTNLNSFPQLLGEEDERKIKAELSPKQILAGRDPPGISTDTESVDDHMCTKVEASRSSPSCRRNAMSFSPLSNPRSTNTPSSPVVKPYPPIIPSYIKTTTRQLSSPGHSPICSPFHSPLTTLRLSRILNVNRTTGEGSHVSRQQSHTFIRPLSRSVSWTEELMGRLRSNEDSIGGSGEYLMGYRRGCSQSLCATRRPSSGQQQQQQQQEEEEEPEEAERFCSKILAMGLLLPFSDCFREPLSGSTAHITSAGPPKFEIVDSLMIFSDLQEDCLLSTKLKEKQVNVIKQLEQTIEDLRNKISELERQPPLLERPSTSTTDRECGGEEGLLKHVCDAHLQTEALLGGLEVKSVQTSPMEDSFRFKVPCDKESNEKSPSKPPQGQDGFQCSCQLQAMQTAPSSSLPHTLGLAVPPPPPPLPGGFAPPPPPPPLPGGLAPPPPPPPLPGGLAPPPPPPPPPPPLPGGLAPPPPPPPLPLPGGLAPPPPPPLLSGPAPLPPPPPPPPPLPGGLAPPPPPPPLPGGLAPPPPPLPLPCGLAPPPPPLPGAVGANLNPLGGLPPPLPLGLFGLGMTQEKTPRKTMVEPPRPMKPLYWTRIQLHTKKDVSSLSVWEIIEEPNVDFGEFVELFSKTAVKEKKQPLSDTITKSKAKQVVKLLNNKRSQAVGILMSSLHLDMKDIQHAILNLDNTIVDLETLQALYDNRAQQEELDKIEKHMKSSKEKENAKPLDKPEQFLYQLSLIPNFSERVFCILFQSSFSECISSIMKKLDTLHRLCKVMKMVLGLILAFGNFMNGGNRTRGQADGFSLDILPKLKDVKSNDNMKCLLSYIVSYYLRHFDENAGKETCVYPLPEPHDLFQASQMRFEDFQRDLVRLRKDIKACTSQVEKVCSSSDEENLQPFKGKMDTFLTQGGHQMKHFQLFYEPMGVCFLELTVLFSVKAKSGEKEISPNSLFCIWHEFSSDFKDQWKKENKAILKERLKVAEECFRQVKEKSAYSVKPKHASGIVSGHF</sequence>
<dbReference type="PANTHER" id="PTHR45725">
    <property type="entry name" value="FORMIN HOMOLOGY 2 FAMILY MEMBER"/>
    <property type="match status" value="1"/>
</dbReference>
<evidence type="ECO:0000313" key="8">
    <source>
        <dbReference type="Ensembl" id="ENSTRUP00000074054.1"/>
    </source>
</evidence>
<feature type="compositionally biased region" description="Pro residues" evidence="6">
    <location>
        <begin position="701"/>
        <end position="826"/>
    </location>
</feature>
<dbReference type="PRINTS" id="PR01217">
    <property type="entry name" value="PRICHEXTENSN"/>
</dbReference>
<dbReference type="Proteomes" id="UP000005226">
    <property type="component" value="Chromosome 1"/>
</dbReference>
<dbReference type="OMA" id="CNQNAQS"/>
<dbReference type="Pfam" id="PF02181">
    <property type="entry name" value="FH2"/>
    <property type="match status" value="1"/>
</dbReference>
<reference evidence="8" key="2">
    <citation type="submission" date="2025-08" db="UniProtKB">
        <authorList>
            <consortium name="Ensembl"/>
        </authorList>
    </citation>
    <scope>IDENTIFICATION</scope>
</reference>
<accession>A0A674NKA6</accession>
<dbReference type="SUPFAM" id="SSF101447">
    <property type="entry name" value="Formin homology 2 domain (FH2 domain)"/>
    <property type="match status" value="1"/>
</dbReference>
<evidence type="ECO:0000256" key="5">
    <source>
        <dbReference type="SAM" id="Coils"/>
    </source>
</evidence>
<feature type="compositionally biased region" description="Polar residues" evidence="6">
    <location>
        <begin position="674"/>
        <end position="694"/>
    </location>
</feature>
<comment type="subcellular location">
    <subcellularLocation>
        <location evidence="1">Nucleus</location>
    </subcellularLocation>
</comment>
<dbReference type="FunFam" id="1.20.58.2220:FF:000005">
    <property type="entry name" value="Formin 1"/>
    <property type="match status" value="1"/>
</dbReference>
<dbReference type="Ensembl" id="ENSTRUT00000072849.1">
    <property type="protein sequence ID" value="ENSTRUP00000074054.1"/>
    <property type="gene ID" value="ENSTRUG00000008993.3"/>
</dbReference>
<feature type="compositionally biased region" description="Basic and acidic residues" evidence="6">
    <location>
        <begin position="653"/>
        <end position="666"/>
    </location>
</feature>
<keyword evidence="3 5" id="KW-0175">Coiled coil</keyword>
<dbReference type="InParanoid" id="A0A674NKA6"/>
<dbReference type="GO" id="GO:0005634">
    <property type="term" value="C:nucleus"/>
    <property type="evidence" value="ECO:0007669"/>
    <property type="project" value="UniProtKB-SubCell"/>
</dbReference>
<evidence type="ECO:0000313" key="9">
    <source>
        <dbReference type="Proteomes" id="UP000005226"/>
    </source>
</evidence>
<dbReference type="FunCoup" id="A0A674NKA6">
    <property type="interactions" value="131"/>
</dbReference>
<feature type="coiled-coil region" evidence="5">
    <location>
        <begin position="570"/>
        <end position="597"/>
    </location>
</feature>
<dbReference type="GeneTree" id="ENSGT00940000154289"/>
<protein>
    <recommendedName>
        <fullName evidence="7">FH2 domain-containing protein</fullName>
    </recommendedName>
</protein>
<feature type="region of interest" description="Disordered" evidence="6">
    <location>
        <begin position="127"/>
        <end position="150"/>
    </location>
</feature>
<organism evidence="8 9">
    <name type="scientific">Takifugu rubripes</name>
    <name type="common">Japanese pufferfish</name>
    <name type="synonym">Fugu rubripes</name>
    <dbReference type="NCBI Taxonomy" id="31033"/>
    <lineage>
        <taxon>Eukaryota</taxon>
        <taxon>Metazoa</taxon>
        <taxon>Chordata</taxon>
        <taxon>Craniata</taxon>
        <taxon>Vertebrata</taxon>
        <taxon>Euteleostomi</taxon>
        <taxon>Actinopterygii</taxon>
        <taxon>Neopterygii</taxon>
        <taxon>Teleostei</taxon>
        <taxon>Neoteleostei</taxon>
        <taxon>Acanthomorphata</taxon>
        <taxon>Eupercaria</taxon>
        <taxon>Tetraodontiformes</taxon>
        <taxon>Tetradontoidea</taxon>
        <taxon>Tetraodontidae</taxon>
        <taxon>Takifugu</taxon>
    </lineage>
</organism>